<organism evidence="2 3">
    <name type="scientific">Paenibacillus stellifer</name>
    <dbReference type="NCBI Taxonomy" id="169760"/>
    <lineage>
        <taxon>Bacteria</taxon>
        <taxon>Bacillati</taxon>
        <taxon>Bacillota</taxon>
        <taxon>Bacilli</taxon>
        <taxon>Bacillales</taxon>
        <taxon>Paenibacillaceae</taxon>
        <taxon>Paenibacillus</taxon>
    </lineage>
</organism>
<sequence length="268" mass="29797">MCAGTSANDGRKPVRSGRIRKFLLLRLKRNTYIKVLLTTIILLLMLSIPLSACSASEHSADWSVTGRAAPDRAAVNGGVVVMREAEMFTPVAWVNGEPVAYGEFKTRMLELRGEAVAEAAEKGADPASRNFWASDIGGRTPLDLLKEKTLHLLIRVKVQEIAARKAGIVQDIGYEAFLSRLDAENRLRNSRLRSGEPIYGPQQYSERIYYRYMLANLELALRERLARDEGDSSGKLLDEGRYEAWLEGEAAKAEVRLNPALYGRLSAD</sequence>
<evidence type="ECO:0000256" key="1">
    <source>
        <dbReference type="SAM" id="Phobius"/>
    </source>
</evidence>
<keyword evidence="1" id="KW-1133">Transmembrane helix</keyword>
<dbReference type="RefSeq" id="WP_038694486.1">
    <property type="nucleotide sequence ID" value="NZ_CP009286.1"/>
</dbReference>
<keyword evidence="1" id="KW-0472">Membrane</keyword>
<dbReference type="EMBL" id="CP009286">
    <property type="protein sequence ID" value="AIQ63025.1"/>
    <property type="molecule type" value="Genomic_DNA"/>
</dbReference>
<protein>
    <submittedName>
        <fullName evidence="2">Uncharacterized protein</fullName>
    </submittedName>
</protein>
<gene>
    <name evidence="2" type="ORF">PSTEL_07845</name>
</gene>
<dbReference type="OrthoDB" id="4229635at2"/>
<accession>A0A089LSF3</accession>
<feature type="transmembrane region" description="Helical" evidence="1">
    <location>
        <begin position="31"/>
        <end position="50"/>
    </location>
</feature>
<dbReference type="STRING" id="169760.PSTEL_07845"/>
<keyword evidence="3" id="KW-1185">Reference proteome</keyword>
<dbReference type="KEGG" id="pste:PSTEL_07845"/>
<name>A0A089LSF3_9BACL</name>
<evidence type="ECO:0000313" key="2">
    <source>
        <dbReference type="EMBL" id="AIQ63025.1"/>
    </source>
</evidence>
<proteinExistence type="predicted"/>
<dbReference type="HOGENOM" id="CLU_1114933_0_0_9"/>
<dbReference type="Proteomes" id="UP000029507">
    <property type="component" value="Chromosome"/>
</dbReference>
<evidence type="ECO:0000313" key="3">
    <source>
        <dbReference type="Proteomes" id="UP000029507"/>
    </source>
</evidence>
<keyword evidence="1" id="KW-0812">Transmembrane</keyword>
<dbReference type="AlphaFoldDB" id="A0A089LSF3"/>
<reference evidence="2 3" key="1">
    <citation type="submission" date="2014-08" db="EMBL/GenBank/DDBJ databases">
        <title>Comparative genomics of the Paenibacillus odorifer group.</title>
        <authorList>
            <person name="den Bakker H.C."/>
            <person name="Tsai Y.-C."/>
            <person name="Martin N."/>
            <person name="Korlach J."/>
            <person name="Wiedmann M."/>
        </authorList>
    </citation>
    <scope>NUCLEOTIDE SEQUENCE [LARGE SCALE GENOMIC DNA]</scope>
    <source>
        <strain evidence="2 3">DSM 14472</strain>
    </source>
</reference>